<keyword evidence="2" id="KW-1133">Transmembrane helix</keyword>
<evidence type="ECO:0000256" key="1">
    <source>
        <dbReference type="SAM" id="MobiDB-lite"/>
    </source>
</evidence>
<dbReference type="PANTHER" id="PTHR23520">
    <property type="entry name" value="TRANSPORTER, PUTATIVE (AFU_ORTHOLOGUE AFUA_3G04000)-RELATED"/>
    <property type="match status" value="1"/>
</dbReference>
<dbReference type="RefSeq" id="XP_007786341.1">
    <property type="nucleotide sequence ID" value="XM_007788151.1"/>
</dbReference>
<keyword evidence="2" id="KW-0812">Transmembrane</keyword>
<feature type="region of interest" description="Disordered" evidence="1">
    <location>
        <begin position="62"/>
        <end position="83"/>
    </location>
</feature>
<dbReference type="OrthoDB" id="10027823at2759"/>
<dbReference type="AlphaFoldDB" id="U1HZG2"/>
<dbReference type="GO" id="GO:0000329">
    <property type="term" value="C:fungal-type vacuole membrane"/>
    <property type="evidence" value="ECO:0007669"/>
    <property type="project" value="TreeGrafter"/>
</dbReference>
<keyword evidence="4" id="KW-1185">Reference proteome</keyword>
<dbReference type="EMBL" id="KE720769">
    <property type="protein sequence ID" value="ERF76300.1"/>
    <property type="molecule type" value="Genomic_DNA"/>
</dbReference>
<reference evidence="4" key="1">
    <citation type="journal article" date="2014" name="BMC Genomics">
        <title>Genome characteristics reveal the impact of lichenization on lichen-forming fungus Endocarpon pusillum Hedwig (Verrucariales, Ascomycota).</title>
        <authorList>
            <person name="Wang Y.-Y."/>
            <person name="Liu B."/>
            <person name="Zhang X.-Y."/>
            <person name="Zhou Q.-M."/>
            <person name="Zhang T."/>
            <person name="Li H."/>
            <person name="Yu Y.-F."/>
            <person name="Zhang X.-L."/>
            <person name="Hao X.-Y."/>
            <person name="Wang M."/>
            <person name="Wang L."/>
            <person name="Wei J.-C."/>
        </authorList>
    </citation>
    <scope>NUCLEOTIDE SEQUENCE [LARGE SCALE GENOMIC DNA]</scope>
    <source>
        <strain evidence="4">Z07020 / HMAS-L-300199</strain>
    </source>
</reference>
<accession>U1HZG2</accession>
<evidence type="ECO:0000313" key="4">
    <source>
        <dbReference type="Proteomes" id="UP000019373"/>
    </source>
</evidence>
<sequence length="83" mass="8907">MGMVNVVKTLSQSLGPVATGALAGKGDFWVAFVVAGALKLAYDVLMLALFSSYRTQEERAEGRVASVLREEREQGADEDRMAA</sequence>
<protein>
    <recommendedName>
        <fullName evidence="5">Major facilitator superfamily (MFS) profile domain-containing protein</fullName>
    </recommendedName>
</protein>
<evidence type="ECO:0000256" key="2">
    <source>
        <dbReference type="SAM" id="Phobius"/>
    </source>
</evidence>
<dbReference type="PANTHER" id="PTHR23520:SF5">
    <property type="entry name" value="TRANSPORTER, PUTATIVE (AFU_ORTHOLOGUE AFUA_3G04000)-RELATED"/>
    <property type="match status" value="1"/>
</dbReference>
<dbReference type="Proteomes" id="UP000019373">
    <property type="component" value="Unassembled WGS sequence"/>
</dbReference>
<dbReference type="GeneID" id="19239190"/>
<dbReference type="HOGENOM" id="CLU_2542576_0_0_1"/>
<gene>
    <name evidence="3" type="ORF">EPUS_04157</name>
</gene>
<proteinExistence type="predicted"/>
<organism evidence="3 4">
    <name type="scientific">Endocarpon pusillum (strain Z07020 / HMAS-L-300199)</name>
    <name type="common">Lichen-forming fungus</name>
    <dbReference type="NCBI Taxonomy" id="1263415"/>
    <lineage>
        <taxon>Eukaryota</taxon>
        <taxon>Fungi</taxon>
        <taxon>Dikarya</taxon>
        <taxon>Ascomycota</taxon>
        <taxon>Pezizomycotina</taxon>
        <taxon>Eurotiomycetes</taxon>
        <taxon>Chaetothyriomycetidae</taxon>
        <taxon>Verrucariales</taxon>
        <taxon>Verrucariaceae</taxon>
        <taxon>Endocarpon</taxon>
    </lineage>
</organism>
<keyword evidence="2" id="KW-0472">Membrane</keyword>
<evidence type="ECO:0008006" key="5">
    <source>
        <dbReference type="Google" id="ProtNLM"/>
    </source>
</evidence>
<dbReference type="eggNOG" id="ENOG502QTZH">
    <property type="taxonomic scope" value="Eukaryota"/>
</dbReference>
<name>U1HZG2_ENDPU</name>
<feature type="transmembrane region" description="Helical" evidence="2">
    <location>
        <begin position="28"/>
        <end position="50"/>
    </location>
</feature>
<evidence type="ECO:0000313" key="3">
    <source>
        <dbReference type="EMBL" id="ERF76300.1"/>
    </source>
</evidence>